<keyword evidence="2" id="KW-0812">Transmembrane</keyword>
<dbReference type="InterPro" id="IPR046291">
    <property type="entry name" value="DUF6328"/>
</dbReference>
<evidence type="ECO:0000256" key="2">
    <source>
        <dbReference type="SAM" id="Phobius"/>
    </source>
</evidence>
<keyword evidence="2" id="KW-1133">Transmembrane helix</keyword>
<feature type="transmembrane region" description="Helical" evidence="2">
    <location>
        <begin position="117"/>
        <end position="141"/>
    </location>
</feature>
<evidence type="ECO:0000313" key="4">
    <source>
        <dbReference type="Proteomes" id="UP000642107"/>
    </source>
</evidence>
<evidence type="ECO:0000256" key="1">
    <source>
        <dbReference type="SAM" id="MobiDB-lite"/>
    </source>
</evidence>
<gene>
    <name evidence="3" type="ORF">IGS67_10845</name>
</gene>
<protein>
    <submittedName>
        <fullName evidence="3">Sodium:proton antiporter</fullName>
    </submittedName>
</protein>
<sequence>MPDGQTGGRTPHDDAQEQSSSVGRDETRVERADRNWDELLQEMRIVQTGVQILTGFLLTLPFQARFDTLDEYQRTLFLGLVVAAVTTTGVLVLPVRAHRSLFRQGQKERLVEAGDRIARACLVLVGLLMTGAAALVFDVVLGRVEGLMAAGAVLVGLSTLWLGVPRWIARR</sequence>
<dbReference type="Pfam" id="PF19853">
    <property type="entry name" value="DUF6328"/>
    <property type="match status" value="1"/>
</dbReference>
<organism evidence="3 4">
    <name type="scientific">Flavimobilis rhizosphaerae</name>
    <dbReference type="NCBI Taxonomy" id="2775421"/>
    <lineage>
        <taxon>Bacteria</taxon>
        <taxon>Bacillati</taxon>
        <taxon>Actinomycetota</taxon>
        <taxon>Actinomycetes</taxon>
        <taxon>Micrococcales</taxon>
        <taxon>Jonesiaceae</taxon>
        <taxon>Flavimobilis</taxon>
    </lineage>
</organism>
<feature type="transmembrane region" description="Helical" evidence="2">
    <location>
        <begin position="147"/>
        <end position="169"/>
    </location>
</feature>
<evidence type="ECO:0000313" key="3">
    <source>
        <dbReference type="EMBL" id="MBD9699984.1"/>
    </source>
</evidence>
<name>A0ABR9DSR1_9MICO</name>
<feature type="transmembrane region" description="Helical" evidence="2">
    <location>
        <begin position="76"/>
        <end position="96"/>
    </location>
</feature>
<accession>A0ABR9DSR1</accession>
<keyword evidence="4" id="KW-1185">Reference proteome</keyword>
<feature type="region of interest" description="Disordered" evidence="1">
    <location>
        <begin position="1"/>
        <end position="30"/>
    </location>
</feature>
<dbReference type="Proteomes" id="UP000642107">
    <property type="component" value="Unassembled WGS sequence"/>
</dbReference>
<dbReference type="RefSeq" id="WP_192280819.1">
    <property type="nucleotide sequence ID" value="NZ_JACZDF010000006.1"/>
</dbReference>
<keyword evidence="2" id="KW-0472">Membrane</keyword>
<proteinExistence type="predicted"/>
<comment type="caution">
    <text evidence="3">The sequence shown here is derived from an EMBL/GenBank/DDBJ whole genome shotgun (WGS) entry which is preliminary data.</text>
</comment>
<dbReference type="EMBL" id="JACZDF010000006">
    <property type="protein sequence ID" value="MBD9699984.1"/>
    <property type="molecule type" value="Genomic_DNA"/>
</dbReference>
<reference evidence="3 4" key="1">
    <citation type="submission" date="2020-09" db="EMBL/GenBank/DDBJ databases">
        <title>Flavimobilis rhizosphaerae sp. nov., isolated from rhizosphere soil of Spartina alterniflora.</title>
        <authorList>
            <person name="Hanqin C."/>
        </authorList>
    </citation>
    <scope>NUCLEOTIDE SEQUENCE [LARGE SCALE GENOMIC DNA]</scope>
    <source>
        <strain evidence="3 4">GY 10621</strain>
    </source>
</reference>